<dbReference type="RefSeq" id="WP_347921733.1">
    <property type="nucleotide sequence ID" value="NZ_CP157199.1"/>
</dbReference>
<reference evidence="3" key="1">
    <citation type="submission" date="2024-05" db="EMBL/GenBank/DDBJ databases">
        <title>Pontimicrobium maritimus sp. nov., isolated form sea water.</title>
        <authorList>
            <person name="Muhammad N."/>
            <person name="Vuong T.Q."/>
            <person name="Han H.L."/>
            <person name="Kim S.-G."/>
        </authorList>
    </citation>
    <scope>NUCLEOTIDE SEQUENCE</scope>
    <source>
        <strain evidence="3">SW4</strain>
    </source>
</reference>
<dbReference type="Pfam" id="PF00364">
    <property type="entry name" value="Biotin_lipoyl"/>
    <property type="match status" value="1"/>
</dbReference>
<name>A0AAU7BPC0_9FLAO</name>
<dbReference type="AlphaFoldDB" id="A0AAU7BPC0"/>
<protein>
    <submittedName>
        <fullName evidence="3">Acetyl-CoA carboxylase biotin carboxyl carrier protein subunit</fullName>
    </submittedName>
</protein>
<dbReference type="InterPro" id="IPR001882">
    <property type="entry name" value="Biotin_BS"/>
</dbReference>
<dbReference type="PROSITE" id="PS00188">
    <property type="entry name" value="BIOTIN"/>
    <property type="match status" value="1"/>
</dbReference>
<proteinExistence type="predicted"/>
<dbReference type="Gene3D" id="2.40.50.100">
    <property type="match status" value="1"/>
</dbReference>
<dbReference type="PROSITE" id="PS50968">
    <property type="entry name" value="BIOTINYL_LIPOYL"/>
    <property type="match status" value="1"/>
</dbReference>
<dbReference type="InterPro" id="IPR050709">
    <property type="entry name" value="Biotin_Carboxyl_Carrier/Decarb"/>
</dbReference>
<dbReference type="FunFam" id="2.40.50.100:FF:000003">
    <property type="entry name" value="Acetyl-CoA carboxylase biotin carboxyl carrier protein"/>
    <property type="match status" value="1"/>
</dbReference>
<sequence>MNKTYTLKSNSGHEFKLNASDISKTDIIRLSKSKYHVLHNNKSIVTETIESDFNTKTYKIKVNNNIYNINISNILDDLIKEMGFKIGISKLVNEIKAPMPGLILEISVKIGQEVKEDDTLLILEAMKMENIITSPRDGIIKNISVTKGNAVDKNELLIEFE</sequence>
<organism evidence="3">
    <name type="scientific">Pontimicrobium sp. SW4</name>
    <dbReference type="NCBI Taxonomy" id="3153519"/>
    <lineage>
        <taxon>Bacteria</taxon>
        <taxon>Pseudomonadati</taxon>
        <taxon>Bacteroidota</taxon>
        <taxon>Flavobacteriia</taxon>
        <taxon>Flavobacteriales</taxon>
        <taxon>Flavobacteriaceae</taxon>
        <taxon>Pontimicrobium</taxon>
    </lineage>
</organism>
<dbReference type="PANTHER" id="PTHR45266:SF3">
    <property type="entry name" value="OXALOACETATE DECARBOXYLASE ALPHA CHAIN"/>
    <property type="match status" value="1"/>
</dbReference>
<evidence type="ECO:0000313" key="3">
    <source>
        <dbReference type="EMBL" id="XBG59835.1"/>
    </source>
</evidence>
<dbReference type="PANTHER" id="PTHR45266">
    <property type="entry name" value="OXALOACETATE DECARBOXYLASE ALPHA CHAIN"/>
    <property type="match status" value="1"/>
</dbReference>
<gene>
    <name evidence="3" type="ORF">ABGB03_08165</name>
</gene>
<evidence type="ECO:0000256" key="1">
    <source>
        <dbReference type="ARBA" id="ARBA00023267"/>
    </source>
</evidence>
<evidence type="ECO:0000259" key="2">
    <source>
        <dbReference type="PROSITE" id="PS50968"/>
    </source>
</evidence>
<keyword evidence="1" id="KW-0092">Biotin</keyword>
<accession>A0AAU7BPC0</accession>
<feature type="domain" description="Lipoyl-binding" evidence="2">
    <location>
        <begin position="83"/>
        <end position="161"/>
    </location>
</feature>
<dbReference type="InterPro" id="IPR011053">
    <property type="entry name" value="Single_hybrid_motif"/>
</dbReference>
<dbReference type="EMBL" id="CP157199">
    <property type="protein sequence ID" value="XBG59835.1"/>
    <property type="molecule type" value="Genomic_DNA"/>
</dbReference>
<dbReference type="SUPFAM" id="SSF51230">
    <property type="entry name" value="Single hybrid motif"/>
    <property type="match status" value="1"/>
</dbReference>
<dbReference type="CDD" id="cd06850">
    <property type="entry name" value="biotinyl_domain"/>
    <property type="match status" value="1"/>
</dbReference>
<dbReference type="InterPro" id="IPR000089">
    <property type="entry name" value="Biotin_lipoyl"/>
</dbReference>